<dbReference type="AlphaFoldDB" id="A0A8K0NVL8"/>
<dbReference type="OrthoDB" id="496981at2759"/>
<feature type="compositionally biased region" description="Polar residues" evidence="2">
    <location>
        <begin position="253"/>
        <end position="273"/>
    </location>
</feature>
<gene>
    <name evidence="3" type="ORF">J437_LFUL001186</name>
</gene>
<evidence type="ECO:0000256" key="1">
    <source>
        <dbReference type="PROSITE-ProRule" id="PRU00023"/>
    </source>
</evidence>
<protein>
    <recommendedName>
        <fullName evidence="5">Ankyrin repeat domain-containing protein 40</fullName>
    </recommendedName>
</protein>
<evidence type="ECO:0000313" key="4">
    <source>
        <dbReference type="Proteomes" id="UP000792457"/>
    </source>
</evidence>
<dbReference type="PROSITE" id="PS50088">
    <property type="entry name" value="ANK_REPEAT"/>
    <property type="match status" value="1"/>
</dbReference>
<dbReference type="InterPro" id="IPR036770">
    <property type="entry name" value="Ankyrin_rpt-contain_sf"/>
</dbReference>
<dbReference type="PANTHER" id="PTHR24192:SF3">
    <property type="entry name" value="ANKYRIN REPEAT DOMAIN 40"/>
    <property type="match status" value="1"/>
</dbReference>
<dbReference type="EMBL" id="KZ308157">
    <property type="protein sequence ID" value="KAG8223312.1"/>
    <property type="molecule type" value="Genomic_DNA"/>
</dbReference>
<dbReference type="Gene3D" id="1.25.40.20">
    <property type="entry name" value="Ankyrin repeat-containing domain"/>
    <property type="match status" value="1"/>
</dbReference>
<accession>A0A8K0NVL8</accession>
<dbReference type="PROSITE" id="PS50297">
    <property type="entry name" value="ANK_REP_REGION"/>
    <property type="match status" value="1"/>
</dbReference>
<dbReference type="SUPFAM" id="SSF48403">
    <property type="entry name" value="Ankyrin repeat"/>
    <property type="match status" value="1"/>
</dbReference>
<reference evidence="3" key="2">
    <citation type="submission" date="2017-10" db="EMBL/GenBank/DDBJ databases">
        <title>Ladona fulva Genome sequencing and assembly.</title>
        <authorList>
            <person name="Murali S."/>
            <person name="Richards S."/>
            <person name="Bandaranaike D."/>
            <person name="Bellair M."/>
            <person name="Blankenburg K."/>
            <person name="Chao H."/>
            <person name="Dinh H."/>
            <person name="Doddapaneni H."/>
            <person name="Dugan-Rocha S."/>
            <person name="Elkadiri S."/>
            <person name="Gnanaolivu R."/>
            <person name="Hernandez B."/>
            <person name="Skinner E."/>
            <person name="Javaid M."/>
            <person name="Lee S."/>
            <person name="Li M."/>
            <person name="Ming W."/>
            <person name="Munidasa M."/>
            <person name="Muniz J."/>
            <person name="Nguyen L."/>
            <person name="Hughes D."/>
            <person name="Osuji N."/>
            <person name="Pu L.-L."/>
            <person name="Puazo M."/>
            <person name="Qu C."/>
            <person name="Quiroz J."/>
            <person name="Raj R."/>
            <person name="Weissenberger G."/>
            <person name="Xin Y."/>
            <person name="Zou X."/>
            <person name="Han Y."/>
            <person name="Worley K."/>
            <person name="Muzny D."/>
            <person name="Gibbs R."/>
        </authorList>
    </citation>
    <scope>NUCLEOTIDE SEQUENCE</scope>
    <source>
        <strain evidence="3">Sampled in the wild</strain>
    </source>
</reference>
<proteinExistence type="predicted"/>
<feature type="repeat" description="ANK" evidence="1">
    <location>
        <begin position="54"/>
        <end position="86"/>
    </location>
</feature>
<sequence>MIIYLIGQLFHDYTMDPSKELEEKLRQASCVGDEQSVRILLGSGININAQHPVNGWTALHWASKRGHQNIISVLLKHGADKRAVSKKGETPLSVCTTPEARKLLGEDGSPQNPVENTLPIIPHYLSHPPLDSTVNLTNNSLPRKPNSLPAAESLHLRNISGFNSLPSELVLKVRVANVNDPDFIEIDIPNGSDLTYSKLLRTCCDELGVILSDVIRCRKLPNTIVRNDKDVQRLKNFQELELVISGMSKIGVTSSNSSQTHHIADNPNNTARQNGALPFNQPGPGISNNNFQPMGMFKNQTILY</sequence>
<feature type="region of interest" description="Disordered" evidence="2">
    <location>
        <begin position="253"/>
        <end position="282"/>
    </location>
</feature>
<name>A0A8K0NVL8_LADFU</name>
<evidence type="ECO:0008006" key="5">
    <source>
        <dbReference type="Google" id="ProtNLM"/>
    </source>
</evidence>
<keyword evidence="1" id="KW-0040">ANK repeat</keyword>
<organism evidence="3 4">
    <name type="scientific">Ladona fulva</name>
    <name type="common">Scarce chaser dragonfly</name>
    <name type="synonym">Libellula fulva</name>
    <dbReference type="NCBI Taxonomy" id="123851"/>
    <lineage>
        <taxon>Eukaryota</taxon>
        <taxon>Metazoa</taxon>
        <taxon>Ecdysozoa</taxon>
        <taxon>Arthropoda</taxon>
        <taxon>Hexapoda</taxon>
        <taxon>Insecta</taxon>
        <taxon>Pterygota</taxon>
        <taxon>Palaeoptera</taxon>
        <taxon>Odonata</taxon>
        <taxon>Epiprocta</taxon>
        <taxon>Anisoptera</taxon>
        <taxon>Libelluloidea</taxon>
        <taxon>Libellulidae</taxon>
        <taxon>Ladona</taxon>
    </lineage>
</organism>
<keyword evidence="4" id="KW-1185">Reference proteome</keyword>
<evidence type="ECO:0000313" key="3">
    <source>
        <dbReference type="EMBL" id="KAG8223312.1"/>
    </source>
</evidence>
<dbReference type="PANTHER" id="PTHR24192">
    <property type="entry name" value="ANKYRIN REPEAT DOMAIN 40"/>
    <property type="match status" value="1"/>
</dbReference>
<comment type="caution">
    <text evidence="3">The sequence shown here is derived from an EMBL/GenBank/DDBJ whole genome shotgun (WGS) entry which is preliminary data.</text>
</comment>
<dbReference type="InterPro" id="IPR039195">
    <property type="entry name" value="ANKRD40"/>
</dbReference>
<dbReference type="SMART" id="SM00248">
    <property type="entry name" value="ANK"/>
    <property type="match status" value="2"/>
</dbReference>
<dbReference type="Proteomes" id="UP000792457">
    <property type="component" value="Unassembled WGS sequence"/>
</dbReference>
<dbReference type="Pfam" id="PF12796">
    <property type="entry name" value="Ank_2"/>
    <property type="match status" value="1"/>
</dbReference>
<reference evidence="3" key="1">
    <citation type="submission" date="2013-04" db="EMBL/GenBank/DDBJ databases">
        <authorList>
            <person name="Qu J."/>
            <person name="Murali S.C."/>
            <person name="Bandaranaike D."/>
            <person name="Bellair M."/>
            <person name="Blankenburg K."/>
            <person name="Chao H."/>
            <person name="Dinh H."/>
            <person name="Doddapaneni H."/>
            <person name="Downs B."/>
            <person name="Dugan-Rocha S."/>
            <person name="Elkadiri S."/>
            <person name="Gnanaolivu R.D."/>
            <person name="Hernandez B."/>
            <person name="Javaid M."/>
            <person name="Jayaseelan J.C."/>
            <person name="Lee S."/>
            <person name="Li M."/>
            <person name="Ming W."/>
            <person name="Munidasa M."/>
            <person name="Muniz J."/>
            <person name="Nguyen L."/>
            <person name="Ongeri F."/>
            <person name="Osuji N."/>
            <person name="Pu L.-L."/>
            <person name="Puazo M."/>
            <person name="Qu C."/>
            <person name="Quiroz J."/>
            <person name="Raj R."/>
            <person name="Weissenberger G."/>
            <person name="Xin Y."/>
            <person name="Zou X."/>
            <person name="Han Y."/>
            <person name="Richards S."/>
            <person name="Worley K."/>
            <person name="Muzny D."/>
            <person name="Gibbs R."/>
        </authorList>
    </citation>
    <scope>NUCLEOTIDE SEQUENCE</scope>
    <source>
        <strain evidence="3">Sampled in the wild</strain>
    </source>
</reference>
<evidence type="ECO:0000256" key="2">
    <source>
        <dbReference type="SAM" id="MobiDB-lite"/>
    </source>
</evidence>
<dbReference type="InterPro" id="IPR002110">
    <property type="entry name" value="Ankyrin_rpt"/>
</dbReference>